<organism evidence="5 6">
    <name type="scientific">Somion occarium</name>
    <dbReference type="NCBI Taxonomy" id="3059160"/>
    <lineage>
        <taxon>Eukaryota</taxon>
        <taxon>Fungi</taxon>
        <taxon>Dikarya</taxon>
        <taxon>Basidiomycota</taxon>
        <taxon>Agaricomycotina</taxon>
        <taxon>Agaricomycetes</taxon>
        <taxon>Polyporales</taxon>
        <taxon>Cerrenaceae</taxon>
        <taxon>Somion</taxon>
    </lineage>
</organism>
<sequence length="217" mass="24445">MLSTLRDHYVIPVKVVHTGILALLLSLLVNTIGTVVNTSYKHGFAIKTANVNDEPVRVPIDIGDVALEVVDSDRYGMEDDNDWASVIPFGHGFVRLGEDDDQAYYAISMYHQMHCLNSFRKMFNGHRNASRAEHDGAHALHCLTYLRQMVLCAADISLEPAFSTRNVDGRLTQAAYGTGVTHQCQDWVQVRKYAEENYLTWKDEDHYAVTEISAIED</sequence>
<name>A0ABP1CRJ2_9APHY</name>
<keyword evidence="4" id="KW-0812">Transmembrane</keyword>
<dbReference type="PANTHER" id="PTHR33365:SF11">
    <property type="entry name" value="TAT PATHWAY SIGNAL SEQUENCE"/>
    <property type="match status" value="1"/>
</dbReference>
<dbReference type="InterPro" id="IPR021765">
    <property type="entry name" value="UstYa-like"/>
</dbReference>
<reference evidence="6" key="1">
    <citation type="submission" date="2024-04" db="EMBL/GenBank/DDBJ databases">
        <authorList>
            <person name="Shaw F."/>
            <person name="Minotto A."/>
        </authorList>
    </citation>
    <scope>NUCLEOTIDE SEQUENCE [LARGE SCALE GENOMIC DNA]</scope>
</reference>
<comment type="similarity">
    <text evidence="3">Belongs to the ustYa family.</text>
</comment>
<proteinExistence type="inferred from homology"/>
<keyword evidence="4" id="KW-1133">Transmembrane helix</keyword>
<evidence type="ECO:0000313" key="6">
    <source>
        <dbReference type="Proteomes" id="UP001497453"/>
    </source>
</evidence>
<evidence type="ECO:0000256" key="2">
    <source>
        <dbReference type="ARBA" id="ARBA00023002"/>
    </source>
</evidence>
<dbReference type="Pfam" id="PF11807">
    <property type="entry name" value="UstYa"/>
    <property type="match status" value="1"/>
</dbReference>
<keyword evidence="6" id="KW-1185">Reference proteome</keyword>
<evidence type="ECO:0008006" key="7">
    <source>
        <dbReference type="Google" id="ProtNLM"/>
    </source>
</evidence>
<protein>
    <recommendedName>
        <fullName evidence="7">Oxidase ustYa</fullName>
    </recommendedName>
</protein>
<evidence type="ECO:0000313" key="5">
    <source>
        <dbReference type="EMBL" id="CAL1697318.1"/>
    </source>
</evidence>
<evidence type="ECO:0000256" key="3">
    <source>
        <dbReference type="ARBA" id="ARBA00035112"/>
    </source>
</evidence>
<comment type="pathway">
    <text evidence="1">Mycotoxin biosynthesis.</text>
</comment>
<dbReference type="EMBL" id="OZ037944">
    <property type="protein sequence ID" value="CAL1697318.1"/>
    <property type="molecule type" value="Genomic_DNA"/>
</dbReference>
<dbReference type="Proteomes" id="UP001497453">
    <property type="component" value="Chromosome 1"/>
</dbReference>
<evidence type="ECO:0000256" key="1">
    <source>
        <dbReference type="ARBA" id="ARBA00004685"/>
    </source>
</evidence>
<feature type="transmembrane region" description="Helical" evidence="4">
    <location>
        <begin position="20"/>
        <end position="40"/>
    </location>
</feature>
<evidence type="ECO:0000256" key="4">
    <source>
        <dbReference type="SAM" id="Phobius"/>
    </source>
</evidence>
<dbReference type="PANTHER" id="PTHR33365">
    <property type="entry name" value="YALI0B05434P"/>
    <property type="match status" value="1"/>
</dbReference>
<keyword evidence="4" id="KW-0472">Membrane</keyword>
<keyword evidence="2" id="KW-0560">Oxidoreductase</keyword>
<gene>
    <name evidence="5" type="ORF">GFSPODELE1_LOCUS1596</name>
</gene>
<accession>A0ABP1CRJ2</accession>